<dbReference type="InterPro" id="IPR023828">
    <property type="entry name" value="Peptidase_S8_Ser-AS"/>
</dbReference>
<evidence type="ECO:0000256" key="5">
    <source>
        <dbReference type="PROSITE-ProRule" id="PRU01240"/>
    </source>
</evidence>
<feature type="active site" description="Charge relay system" evidence="5">
    <location>
        <position position="238"/>
    </location>
</feature>
<dbReference type="InterPro" id="IPR013783">
    <property type="entry name" value="Ig-like_fold"/>
</dbReference>
<evidence type="ECO:0000256" key="4">
    <source>
        <dbReference type="ARBA" id="ARBA00022825"/>
    </source>
</evidence>
<dbReference type="GO" id="GO:0004252">
    <property type="term" value="F:serine-type endopeptidase activity"/>
    <property type="evidence" value="ECO:0007669"/>
    <property type="project" value="UniProtKB-UniRule"/>
</dbReference>
<feature type="active site" description="Charge relay system" evidence="5">
    <location>
        <position position="181"/>
    </location>
</feature>
<feature type="region of interest" description="Disordered" evidence="7">
    <location>
        <begin position="578"/>
        <end position="748"/>
    </location>
</feature>
<proteinExistence type="inferred from homology"/>
<dbReference type="SUPFAM" id="SSF81296">
    <property type="entry name" value="E set domains"/>
    <property type="match status" value="1"/>
</dbReference>
<dbReference type="PROSITE" id="PS00137">
    <property type="entry name" value="SUBTILASE_HIS"/>
    <property type="match status" value="1"/>
</dbReference>
<feature type="compositionally biased region" description="Pro residues" evidence="7">
    <location>
        <begin position="834"/>
        <end position="849"/>
    </location>
</feature>
<dbReference type="Gene3D" id="3.40.50.200">
    <property type="entry name" value="Peptidase S8/S53 domain"/>
    <property type="match status" value="1"/>
</dbReference>
<dbReference type="EMBL" id="FZOH01000011">
    <property type="protein sequence ID" value="SNS95454.1"/>
    <property type="molecule type" value="Genomic_DNA"/>
</dbReference>
<keyword evidence="2 5" id="KW-0645">Protease</keyword>
<sequence>MHTGSGHDRGVRSGPATRGQRVTAAVVGVVLGFGGAAVVDTALAGPPLEEAADFGPSGDGRTRLAVSTPTGIDAATLGVLEQLPAVDSAQRLFDGSALIAGYGITPDTVRAALPQAEVTVSVPGEVAGQAITDPYGAAYGYDLLNTGSNAYNQAAVAGADVAAPTGWQAGTGRGMVVAVVDSGMMTGHPDLAGALWTNPDEACGSADTDGDGYAGDCHGWNFYANSPDVTNAGNDNSHGTGVAGVVGARAGNGLGSAGVAPDVTIMPLVIGGGQSVDLRLGAQAIRYAADHGADVVNASWGGPGAAQILAEAIAYAGSKGVPVVAAAGNDALDRDTSMFYPASLMADTLVKVGNSTASDTVSASSAYGARSVDLFAPGHLVPTTWNDGGTRAVSGTSIAAPHVAAALALYRAHDRAATAAALVDRLLADVQPVAAFAGKSVTGGRLSLTQLGQTAAEVSYTFTGMSADPGTVAPTVVTSGSAPGGEYAVRLRLGMEHQGQVYALSQQQVTVGGVTGTTDDTGAVLFDLGTRPGPSATVAPSLELAQGRYVLTAQLVRDGADVGLASAAPLLVGVAYQAPDTGPRPGTPTPAPGGSTPAPGGPTPPSTTQPGSSTPSTPSTPAPGGSAPPSTTQPGTSTPGGTPAPGGGQPGTPAPGGSTPPSTTQPGTSTPGTPAPGGTAPSSSSPAPGGGTPAPGGSQPGSPAPGGSTPTTGAPAPGGSTPAPGGSAPGPGGQQTYPGVGPFGLTSINPTRVDTAGGTSVTVTGTAVPAGARVRVGSSAQATVTAVSATSVTFTTPARAAGTYDVYVFAPDGTSSVLAGGLTYLDGTGGVSPTPTPSPAPGTPQPGAPQPGAGGGTRPTGGGPLTGPRGERLVPSALFTTLGTSIWRLDCSRSCSGLAV</sequence>
<keyword evidence="3 5" id="KW-0378">Hydrolase</keyword>
<dbReference type="Gene3D" id="2.60.40.10">
    <property type="entry name" value="Immunoglobulins"/>
    <property type="match status" value="1"/>
</dbReference>
<evidence type="ECO:0000259" key="9">
    <source>
        <dbReference type="Pfam" id="PF01833"/>
    </source>
</evidence>
<dbReference type="SUPFAM" id="SSF52743">
    <property type="entry name" value="Subtilisin-like"/>
    <property type="match status" value="1"/>
</dbReference>
<dbReference type="PANTHER" id="PTHR43806">
    <property type="entry name" value="PEPTIDASE S8"/>
    <property type="match status" value="1"/>
</dbReference>
<dbReference type="InterPro" id="IPR022398">
    <property type="entry name" value="Peptidase_S8_His-AS"/>
</dbReference>
<feature type="domain" description="IPT/TIG" evidence="9">
    <location>
        <begin position="745"/>
        <end position="815"/>
    </location>
</feature>
<feature type="compositionally biased region" description="Low complexity" evidence="7">
    <location>
        <begin position="608"/>
        <end position="641"/>
    </location>
</feature>
<dbReference type="GO" id="GO:0005975">
    <property type="term" value="P:carbohydrate metabolic process"/>
    <property type="evidence" value="ECO:0007669"/>
    <property type="project" value="UniProtKB-ARBA"/>
</dbReference>
<feature type="region of interest" description="Disordered" evidence="7">
    <location>
        <begin position="828"/>
        <end position="872"/>
    </location>
</feature>
<feature type="compositionally biased region" description="Low complexity" evidence="7">
    <location>
        <begin position="695"/>
        <end position="726"/>
    </location>
</feature>
<evidence type="ECO:0000259" key="8">
    <source>
        <dbReference type="Pfam" id="PF00082"/>
    </source>
</evidence>
<feature type="domain" description="Peptidase S8/S53" evidence="8">
    <location>
        <begin position="172"/>
        <end position="421"/>
    </location>
</feature>
<evidence type="ECO:0000256" key="2">
    <source>
        <dbReference type="ARBA" id="ARBA00022670"/>
    </source>
</evidence>
<dbReference type="InterPro" id="IPR015500">
    <property type="entry name" value="Peptidase_S8_subtilisin-rel"/>
</dbReference>
<evidence type="ECO:0000313" key="11">
    <source>
        <dbReference type="Proteomes" id="UP000198386"/>
    </source>
</evidence>
<dbReference type="Pfam" id="PF00082">
    <property type="entry name" value="Peptidase_S8"/>
    <property type="match status" value="1"/>
</dbReference>
<dbReference type="InterPro" id="IPR000209">
    <property type="entry name" value="Peptidase_S8/S53_dom"/>
</dbReference>
<feature type="active site" description="Charge relay system" evidence="5">
    <location>
        <position position="397"/>
    </location>
</feature>
<evidence type="ECO:0000256" key="1">
    <source>
        <dbReference type="ARBA" id="ARBA00011073"/>
    </source>
</evidence>
<evidence type="ECO:0000256" key="6">
    <source>
        <dbReference type="RuleBase" id="RU003355"/>
    </source>
</evidence>
<evidence type="ECO:0000313" key="10">
    <source>
        <dbReference type="EMBL" id="SNS95454.1"/>
    </source>
</evidence>
<dbReference type="PROSITE" id="PS00136">
    <property type="entry name" value="SUBTILASE_ASP"/>
    <property type="match status" value="1"/>
</dbReference>
<organism evidence="10 11">
    <name type="scientific">Geodermatophilus saharensis</name>
    <dbReference type="NCBI Taxonomy" id="1137994"/>
    <lineage>
        <taxon>Bacteria</taxon>
        <taxon>Bacillati</taxon>
        <taxon>Actinomycetota</taxon>
        <taxon>Actinomycetes</taxon>
        <taxon>Geodermatophilales</taxon>
        <taxon>Geodermatophilaceae</taxon>
        <taxon>Geodermatophilus</taxon>
    </lineage>
</organism>
<feature type="compositionally biased region" description="Gly residues" evidence="7">
    <location>
        <begin position="852"/>
        <end position="865"/>
    </location>
</feature>
<dbReference type="Pfam" id="PF01833">
    <property type="entry name" value="TIG"/>
    <property type="match status" value="1"/>
</dbReference>
<name>A0A239ISQ9_9ACTN</name>
<feature type="compositionally biased region" description="Low complexity" evidence="7">
    <location>
        <begin position="655"/>
        <end position="687"/>
    </location>
</feature>
<dbReference type="InterPro" id="IPR002909">
    <property type="entry name" value="IPT_dom"/>
</dbReference>
<evidence type="ECO:0000256" key="7">
    <source>
        <dbReference type="SAM" id="MobiDB-lite"/>
    </source>
</evidence>
<keyword evidence="11" id="KW-1185">Reference proteome</keyword>
<reference evidence="11" key="1">
    <citation type="submission" date="2017-06" db="EMBL/GenBank/DDBJ databases">
        <authorList>
            <person name="Varghese N."/>
            <person name="Submissions S."/>
        </authorList>
    </citation>
    <scope>NUCLEOTIDE SEQUENCE [LARGE SCALE GENOMIC DNA]</scope>
    <source>
        <strain evidence="11">DSM 45423</strain>
    </source>
</reference>
<dbReference type="AlphaFoldDB" id="A0A239ISQ9"/>
<dbReference type="PROSITE" id="PS51892">
    <property type="entry name" value="SUBTILASE"/>
    <property type="match status" value="1"/>
</dbReference>
<dbReference type="CDD" id="cd00102">
    <property type="entry name" value="IPT"/>
    <property type="match status" value="1"/>
</dbReference>
<dbReference type="PANTHER" id="PTHR43806:SF11">
    <property type="entry name" value="CEREVISIN-RELATED"/>
    <property type="match status" value="1"/>
</dbReference>
<keyword evidence="4 5" id="KW-0720">Serine protease</keyword>
<protein>
    <submittedName>
        <fullName evidence="10">IPT/TIG domain-containing protein</fullName>
    </submittedName>
</protein>
<dbReference type="InterPro" id="IPR036852">
    <property type="entry name" value="Peptidase_S8/S53_dom_sf"/>
</dbReference>
<comment type="similarity">
    <text evidence="1 5 6">Belongs to the peptidase S8 family.</text>
</comment>
<dbReference type="OrthoDB" id="9798386at2"/>
<dbReference type="InterPro" id="IPR050131">
    <property type="entry name" value="Peptidase_S8_subtilisin-like"/>
</dbReference>
<accession>A0A239ISQ9</accession>
<dbReference type="Proteomes" id="UP000198386">
    <property type="component" value="Unassembled WGS sequence"/>
</dbReference>
<dbReference type="InterPro" id="IPR014756">
    <property type="entry name" value="Ig_E-set"/>
</dbReference>
<dbReference type="PROSITE" id="PS00138">
    <property type="entry name" value="SUBTILASE_SER"/>
    <property type="match status" value="1"/>
</dbReference>
<dbReference type="GO" id="GO:0006508">
    <property type="term" value="P:proteolysis"/>
    <property type="evidence" value="ECO:0007669"/>
    <property type="project" value="UniProtKB-KW"/>
</dbReference>
<dbReference type="InterPro" id="IPR023827">
    <property type="entry name" value="Peptidase_S8_Asp-AS"/>
</dbReference>
<gene>
    <name evidence="10" type="ORF">SAMN04488107_4434</name>
</gene>
<dbReference type="PRINTS" id="PR00723">
    <property type="entry name" value="SUBTILISIN"/>
</dbReference>
<evidence type="ECO:0000256" key="3">
    <source>
        <dbReference type="ARBA" id="ARBA00022801"/>
    </source>
</evidence>